<gene>
    <name evidence="2" type="ORF">GWK47_027311</name>
</gene>
<reference evidence="2" key="1">
    <citation type="submission" date="2020-07" db="EMBL/GenBank/DDBJ databases">
        <title>The High-quality genome of the commercially important snow crab, Chionoecetes opilio.</title>
        <authorList>
            <person name="Jeong J.-H."/>
            <person name="Ryu S."/>
        </authorList>
    </citation>
    <scope>NUCLEOTIDE SEQUENCE</scope>
    <source>
        <strain evidence="2">MADBK_172401_WGS</strain>
        <tissue evidence="2">Digestive gland</tissue>
    </source>
</reference>
<feature type="region of interest" description="Disordered" evidence="1">
    <location>
        <begin position="151"/>
        <end position="183"/>
    </location>
</feature>
<sequence length="183" mass="19679">MVTPPLKCFKASVPKGKCTRAFTLELYSTHPSAVPGRRTQTLTLHSPVKGRTATTHLSINQTLKHRPRGQEGKVPLHQKNKAPSFRGARCSQLGKHAILLEAKNTPPGVSKHSRGGFDLAPKIPSHVKKVAKDVPGKTLHPRVASLLALRESHTLQVKNPPPEGNTRPSHSSSPPSPSPPCPG</sequence>
<name>A0A8J8WMH1_CHIOP</name>
<feature type="compositionally biased region" description="Pro residues" evidence="1">
    <location>
        <begin position="174"/>
        <end position="183"/>
    </location>
</feature>
<organism evidence="2 3">
    <name type="scientific">Chionoecetes opilio</name>
    <name type="common">Atlantic snow crab</name>
    <name type="synonym">Cancer opilio</name>
    <dbReference type="NCBI Taxonomy" id="41210"/>
    <lineage>
        <taxon>Eukaryota</taxon>
        <taxon>Metazoa</taxon>
        <taxon>Ecdysozoa</taxon>
        <taxon>Arthropoda</taxon>
        <taxon>Crustacea</taxon>
        <taxon>Multicrustacea</taxon>
        <taxon>Malacostraca</taxon>
        <taxon>Eumalacostraca</taxon>
        <taxon>Eucarida</taxon>
        <taxon>Decapoda</taxon>
        <taxon>Pleocyemata</taxon>
        <taxon>Brachyura</taxon>
        <taxon>Eubrachyura</taxon>
        <taxon>Majoidea</taxon>
        <taxon>Majidae</taxon>
        <taxon>Chionoecetes</taxon>
    </lineage>
</organism>
<feature type="region of interest" description="Disordered" evidence="1">
    <location>
        <begin position="65"/>
        <end position="84"/>
    </location>
</feature>
<evidence type="ECO:0000256" key="1">
    <source>
        <dbReference type="SAM" id="MobiDB-lite"/>
    </source>
</evidence>
<proteinExistence type="predicted"/>
<comment type="caution">
    <text evidence="2">The sequence shown here is derived from an EMBL/GenBank/DDBJ whole genome shotgun (WGS) entry which is preliminary data.</text>
</comment>
<dbReference type="AlphaFoldDB" id="A0A8J8WMH1"/>
<dbReference type="Proteomes" id="UP000770661">
    <property type="component" value="Unassembled WGS sequence"/>
</dbReference>
<dbReference type="EMBL" id="JACEEZ010026211">
    <property type="protein sequence ID" value="KAG0694031.1"/>
    <property type="molecule type" value="Genomic_DNA"/>
</dbReference>
<keyword evidence="3" id="KW-1185">Reference proteome</keyword>
<evidence type="ECO:0000313" key="2">
    <source>
        <dbReference type="EMBL" id="KAG0694031.1"/>
    </source>
</evidence>
<accession>A0A8J8WMH1</accession>
<protein>
    <submittedName>
        <fullName evidence="2">Uncharacterized protein</fullName>
    </submittedName>
</protein>
<evidence type="ECO:0000313" key="3">
    <source>
        <dbReference type="Proteomes" id="UP000770661"/>
    </source>
</evidence>